<keyword evidence="1" id="KW-0472">Membrane</keyword>
<feature type="transmembrane region" description="Helical" evidence="1">
    <location>
        <begin position="89"/>
        <end position="109"/>
    </location>
</feature>
<evidence type="ECO:0000256" key="1">
    <source>
        <dbReference type="SAM" id="Phobius"/>
    </source>
</evidence>
<accession>A0A0D3E6A5</accession>
<dbReference type="PANTHER" id="PTHR33248">
    <property type="entry name" value="ZINC ION-BINDING PROTEIN"/>
    <property type="match status" value="1"/>
</dbReference>
<dbReference type="AlphaFoldDB" id="A0A0D3E6A5"/>
<reference evidence="2" key="2">
    <citation type="submission" date="2015-03" db="UniProtKB">
        <authorList>
            <consortium name="EnsemblPlants"/>
        </authorList>
    </citation>
    <scope>IDENTIFICATION</scope>
</reference>
<dbReference type="Proteomes" id="UP000032141">
    <property type="component" value="Chromosome C9"/>
</dbReference>
<keyword evidence="1" id="KW-0812">Transmembrane</keyword>
<name>A0A0D3E6A5_BRAOL</name>
<keyword evidence="1" id="KW-1133">Transmembrane helix</keyword>
<organism evidence="2 3">
    <name type="scientific">Brassica oleracea var. oleracea</name>
    <dbReference type="NCBI Taxonomy" id="109376"/>
    <lineage>
        <taxon>Eukaryota</taxon>
        <taxon>Viridiplantae</taxon>
        <taxon>Streptophyta</taxon>
        <taxon>Embryophyta</taxon>
        <taxon>Tracheophyta</taxon>
        <taxon>Spermatophyta</taxon>
        <taxon>Magnoliopsida</taxon>
        <taxon>eudicotyledons</taxon>
        <taxon>Gunneridae</taxon>
        <taxon>Pentapetalae</taxon>
        <taxon>rosids</taxon>
        <taxon>malvids</taxon>
        <taxon>Brassicales</taxon>
        <taxon>Brassicaceae</taxon>
        <taxon>Brassiceae</taxon>
        <taxon>Brassica</taxon>
    </lineage>
</organism>
<sequence length="110" mass="12797">MATSYTRLDPGRRYYTCEHVDDGECHVHKWWDVAVMEEMRARDKHVLQLEEKVDCLNLMSDYDSDERVLRLEQLVCDLAKKKSSFINGFEVFIGVMVVVLVLLGVVIAFK</sequence>
<evidence type="ECO:0000313" key="3">
    <source>
        <dbReference type="Proteomes" id="UP000032141"/>
    </source>
</evidence>
<protein>
    <recommendedName>
        <fullName evidence="4">Zinc finger GRF-type domain-containing protein</fullName>
    </recommendedName>
</protein>
<dbReference type="EnsemblPlants" id="Bo9g059290.1">
    <property type="protein sequence ID" value="Bo9g059290.1"/>
    <property type="gene ID" value="Bo9g059290"/>
</dbReference>
<dbReference type="HOGENOM" id="CLU_160248_0_0_1"/>
<dbReference type="Gramene" id="Bo9g059290.1">
    <property type="protein sequence ID" value="Bo9g059290.1"/>
    <property type="gene ID" value="Bo9g059290"/>
</dbReference>
<evidence type="ECO:0000313" key="2">
    <source>
        <dbReference type="EnsemblPlants" id="Bo9g059290.1"/>
    </source>
</evidence>
<proteinExistence type="predicted"/>
<evidence type="ECO:0008006" key="4">
    <source>
        <dbReference type="Google" id="ProtNLM"/>
    </source>
</evidence>
<reference evidence="2 3" key="1">
    <citation type="journal article" date="2014" name="Genome Biol.">
        <title>Transcriptome and methylome profiling reveals relics of genome dominance in the mesopolyploid Brassica oleracea.</title>
        <authorList>
            <person name="Parkin I.A."/>
            <person name="Koh C."/>
            <person name="Tang H."/>
            <person name="Robinson S.J."/>
            <person name="Kagale S."/>
            <person name="Clarke W.E."/>
            <person name="Town C.D."/>
            <person name="Nixon J."/>
            <person name="Krishnakumar V."/>
            <person name="Bidwell S.L."/>
            <person name="Denoeud F."/>
            <person name="Belcram H."/>
            <person name="Links M.G."/>
            <person name="Just J."/>
            <person name="Clarke C."/>
            <person name="Bender T."/>
            <person name="Huebert T."/>
            <person name="Mason A.S."/>
            <person name="Pires J.C."/>
            <person name="Barker G."/>
            <person name="Moore J."/>
            <person name="Walley P.G."/>
            <person name="Manoli S."/>
            <person name="Batley J."/>
            <person name="Edwards D."/>
            <person name="Nelson M.N."/>
            <person name="Wang X."/>
            <person name="Paterson A.H."/>
            <person name="King G."/>
            <person name="Bancroft I."/>
            <person name="Chalhoub B."/>
            <person name="Sharpe A.G."/>
        </authorList>
    </citation>
    <scope>NUCLEOTIDE SEQUENCE</scope>
    <source>
        <strain evidence="2 3">cv. TO1000</strain>
    </source>
</reference>
<keyword evidence="3" id="KW-1185">Reference proteome</keyword>
<dbReference type="OMA" id="NGFEVCI"/>